<dbReference type="Gene3D" id="3.40.50.1000">
    <property type="entry name" value="HAD superfamily/HAD-like"/>
    <property type="match status" value="1"/>
</dbReference>
<dbReference type="RefSeq" id="WP_123567244.1">
    <property type="nucleotide sequence ID" value="NZ_MOAM01000028.1"/>
</dbReference>
<protein>
    <submittedName>
        <fullName evidence="3">HAD family hydrolase</fullName>
    </submittedName>
</protein>
<dbReference type="SFLD" id="SFLDG01135">
    <property type="entry name" value="C1.5.6:_HAD__Beta-PGM__Phospha"/>
    <property type="match status" value="1"/>
</dbReference>
<dbReference type="PANTHER" id="PTHR43434:SF24">
    <property type="entry name" value="HYDROLASE-RELATED"/>
    <property type="match status" value="1"/>
</dbReference>
<dbReference type="SUPFAM" id="SSF56784">
    <property type="entry name" value="HAD-like"/>
    <property type="match status" value="1"/>
</dbReference>
<dbReference type="AlphaFoldDB" id="A0A423D4W5"/>
<dbReference type="InterPro" id="IPR006439">
    <property type="entry name" value="HAD-SF_hydro_IA"/>
</dbReference>
<evidence type="ECO:0000313" key="3">
    <source>
        <dbReference type="EMBL" id="ROL66598.1"/>
    </source>
</evidence>
<keyword evidence="3" id="KW-0378">Hydrolase</keyword>
<dbReference type="InterPro" id="IPR023214">
    <property type="entry name" value="HAD_sf"/>
</dbReference>
<dbReference type="Proteomes" id="UP000285286">
    <property type="component" value="Unassembled WGS sequence"/>
</dbReference>
<dbReference type="SFLD" id="SFLDG01129">
    <property type="entry name" value="C1.5:_HAD__Beta-PGM__Phosphata"/>
    <property type="match status" value="1"/>
</dbReference>
<name>A0A423D4W5_9PSED</name>
<gene>
    <name evidence="3" type="ORF">BHU25_20670</name>
</gene>
<dbReference type="STRING" id="1292031.GCA_000425805_03409"/>
<dbReference type="NCBIfam" id="TIGR01509">
    <property type="entry name" value="HAD-SF-IA-v3"/>
    <property type="match status" value="1"/>
</dbReference>
<dbReference type="CDD" id="cd07533">
    <property type="entry name" value="HAD_like"/>
    <property type="match status" value="1"/>
</dbReference>
<accession>A0A423D4W5</accession>
<evidence type="ECO:0000256" key="2">
    <source>
        <dbReference type="ARBA" id="ARBA00022723"/>
    </source>
</evidence>
<comment type="caution">
    <text evidence="3">The sequence shown here is derived from an EMBL/GenBank/DDBJ whole genome shotgun (WGS) entry which is preliminary data.</text>
</comment>
<organism evidence="3 4">
    <name type="scientific">Pseudomonas vranovensis</name>
    <dbReference type="NCBI Taxonomy" id="321661"/>
    <lineage>
        <taxon>Bacteria</taxon>
        <taxon>Pseudomonadati</taxon>
        <taxon>Pseudomonadota</taxon>
        <taxon>Gammaproteobacteria</taxon>
        <taxon>Pseudomonadales</taxon>
        <taxon>Pseudomonadaceae</taxon>
        <taxon>Pseudomonas</taxon>
    </lineage>
</organism>
<dbReference type="InterPro" id="IPR050155">
    <property type="entry name" value="HAD-like_hydrolase_sf"/>
</dbReference>
<keyword evidence="4" id="KW-1185">Reference proteome</keyword>
<dbReference type="GO" id="GO:0005829">
    <property type="term" value="C:cytosol"/>
    <property type="evidence" value="ECO:0007669"/>
    <property type="project" value="TreeGrafter"/>
</dbReference>
<dbReference type="InterPro" id="IPR036412">
    <property type="entry name" value="HAD-like_sf"/>
</dbReference>
<sequence>MQRNYDLLIFDWDGTLADSIGRIVEAMHLAAGRAGYAICADDAVKGIIGLALPEAISVLYPQLDAEQVAQFRQHYADVYMALDDQPSPLFEGVVESLEAFRAEGYRLAVATGKARRGLDRVLRANGWEDYFDITRAADESRGKPHPQMLEEILAHCQVEPQRALMVGDSSFDLLMASNAGMHSVAVGYGAMSLEALSAFGPQVCIDHFSQLQAWLRRAPAAAHSRVGEHG</sequence>
<dbReference type="SFLD" id="SFLDS00003">
    <property type="entry name" value="Haloacid_Dehalogenase"/>
    <property type="match status" value="1"/>
</dbReference>
<reference evidence="3 4" key="1">
    <citation type="submission" date="2016-10" db="EMBL/GenBank/DDBJ databases">
        <title>Comparative genome analysis of multiple Pseudomonas spp. focuses on biocontrol and plant growth promoting traits.</title>
        <authorList>
            <person name="Tao X.-Y."/>
            <person name="Taylor C.G."/>
        </authorList>
    </citation>
    <scope>NUCLEOTIDE SEQUENCE [LARGE SCALE GENOMIC DNA]</scope>
    <source>
        <strain evidence="3 4">15D11</strain>
    </source>
</reference>
<dbReference type="EMBL" id="MOAM01000028">
    <property type="protein sequence ID" value="ROL66598.1"/>
    <property type="molecule type" value="Genomic_DNA"/>
</dbReference>
<dbReference type="GO" id="GO:0006281">
    <property type="term" value="P:DNA repair"/>
    <property type="evidence" value="ECO:0007669"/>
    <property type="project" value="TreeGrafter"/>
</dbReference>
<dbReference type="GO" id="GO:0046872">
    <property type="term" value="F:metal ion binding"/>
    <property type="evidence" value="ECO:0007669"/>
    <property type="project" value="UniProtKB-KW"/>
</dbReference>
<keyword evidence="2" id="KW-0479">Metal-binding</keyword>
<dbReference type="PANTHER" id="PTHR43434">
    <property type="entry name" value="PHOSPHOGLYCOLATE PHOSPHATASE"/>
    <property type="match status" value="1"/>
</dbReference>
<dbReference type="InterPro" id="IPR041492">
    <property type="entry name" value="HAD_2"/>
</dbReference>
<dbReference type="Gene3D" id="1.10.150.240">
    <property type="entry name" value="Putative phosphatase, domain 2"/>
    <property type="match status" value="1"/>
</dbReference>
<proteinExistence type="predicted"/>
<comment type="cofactor">
    <cofactor evidence="1">
        <name>Mg(2+)</name>
        <dbReference type="ChEBI" id="CHEBI:18420"/>
    </cofactor>
</comment>
<dbReference type="GO" id="GO:0008967">
    <property type="term" value="F:phosphoglycolate phosphatase activity"/>
    <property type="evidence" value="ECO:0007669"/>
    <property type="project" value="TreeGrafter"/>
</dbReference>
<dbReference type="InterPro" id="IPR023198">
    <property type="entry name" value="PGP-like_dom2"/>
</dbReference>
<evidence type="ECO:0000256" key="1">
    <source>
        <dbReference type="ARBA" id="ARBA00001946"/>
    </source>
</evidence>
<evidence type="ECO:0000313" key="4">
    <source>
        <dbReference type="Proteomes" id="UP000285286"/>
    </source>
</evidence>
<dbReference type="NCBIfam" id="TIGR01549">
    <property type="entry name" value="HAD-SF-IA-v1"/>
    <property type="match status" value="1"/>
</dbReference>
<dbReference type="Pfam" id="PF13419">
    <property type="entry name" value="HAD_2"/>
    <property type="match status" value="1"/>
</dbReference>